<keyword evidence="3" id="KW-1185">Reference proteome</keyword>
<dbReference type="AlphaFoldDB" id="A0A1S7FUV7"/>
<organism evidence="2 3">
    <name type="scientific">Listeria weihenstephanensis</name>
    <dbReference type="NCBI Taxonomy" id="1006155"/>
    <lineage>
        <taxon>Bacteria</taxon>
        <taxon>Bacillati</taxon>
        <taxon>Bacillota</taxon>
        <taxon>Bacilli</taxon>
        <taxon>Bacillales</taxon>
        <taxon>Listeriaceae</taxon>
        <taxon>Listeria</taxon>
    </lineage>
</organism>
<evidence type="ECO:0000256" key="1">
    <source>
        <dbReference type="SAM" id="SignalP"/>
    </source>
</evidence>
<keyword evidence="1" id="KW-0732">Signal</keyword>
<protein>
    <submittedName>
        <fullName evidence="2">Uncharacterized protein</fullName>
    </submittedName>
</protein>
<accession>A0A1S7FUV7</accession>
<feature type="signal peptide" evidence="1">
    <location>
        <begin position="1"/>
        <end position="25"/>
    </location>
</feature>
<dbReference type="EMBL" id="CP011102">
    <property type="protein sequence ID" value="AQY51231.1"/>
    <property type="molecule type" value="Genomic_DNA"/>
</dbReference>
<sequence length="120" mass="13314">MKKWLIIFTVMILALSPLASNTAMAEDEVTKPAVRISEERIQSPLGEELLDSPEGQFGKKLLKSQSTTHEKMKSPAVVTESLGVVKGNLSLVGQKLQMRLVTKWVYLMVTPTTLSMLEIQ</sequence>
<dbReference type="Proteomes" id="UP000223060">
    <property type="component" value="Chromosome"/>
</dbReference>
<evidence type="ECO:0000313" key="3">
    <source>
        <dbReference type="Proteomes" id="UP000223060"/>
    </source>
</evidence>
<reference evidence="3" key="1">
    <citation type="submission" date="2015-03" db="EMBL/GenBank/DDBJ databases">
        <authorList>
            <person name="Ferrari E."/>
            <person name="Walter M.C."/>
            <person name="Huptas C."/>
            <person name="Scherer S."/>
            <person name="Mueller-Herbst S."/>
        </authorList>
    </citation>
    <scope>NUCLEOTIDE SEQUENCE [LARGE SCALE GENOMIC DNA]</scope>
    <source>
        <strain evidence="3">LWP01</strain>
    </source>
</reference>
<feature type="chain" id="PRO_5010524974" evidence="1">
    <location>
        <begin position="26"/>
        <end position="120"/>
    </location>
</feature>
<proteinExistence type="predicted"/>
<dbReference type="RefSeq" id="WP_036061789.1">
    <property type="nucleotide sequence ID" value="NZ_CP011102.1"/>
</dbReference>
<name>A0A1S7FUV7_9LIST</name>
<gene>
    <name evidence="2" type="ORF">UE46_09315</name>
</gene>
<dbReference type="KEGG" id="lwi:UE46_09315"/>
<evidence type="ECO:0000313" key="2">
    <source>
        <dbReference type="EMBL" id="AQY51231.1"/>
    </source>
</evidence>